<keyword evidence="2" id="KW-0812">Transmembrane</keyword>
<dbReference type="GO" id="GO:0016787">
    <property type="term" value="F:hydrolase activity"/>
    <property type="evidence" value="ECO:0007669"/>
    <property type="project" value="UniProtKB-KW"/>
</dbReference>
<dbReference type="RefSeq" id="WP_117416372.1">
    <property type="nucleotide sequence ID" value="NZ_QOHO01000021.1"/>
</dbReference>
<dbReference type="Proteomes" id="UP000260680">
    <property type="component" value="Unassembled WGS sequence"/>
</dbReference>
<feature type="active site" description="Proton donor/acceptor" evidence="1">
    <location>
        <position position="161"/>
    </location>
</feature>
<feature type="transmembrane region" description="Helical" evidence="2">
    <location>
        <begin position="21"/>
        <end position="41"/>
    </location>
</feature>
<sequence length="281" mass="31833">MPMQTNGYSSAARKNRLIKPALWFLLLAALCVIAWSGYRLWEARQMYVQGDQSYERLQDLVRQPENAADGAEADSNLPQEPQAEAPALFIDFDALWKAGIDAAAWLYCPDTPINYPVMRADDYDWYLHHLPDGTYNANGSLFLDFNGPADFSGNLSIIYGHNMKNGKMFGSLTGYKKQAYFEQHPSMYLYTQEENYRVDLMYGCVIGAGEWRDRAFMFETNLDALLSYAAYNTTFDSGLSRAEGDRVIVFSTCSYEFNDARYVVLGLLRPEYGVAAETSEP</sequence>
<name>A0A3E2NF10_9FIRM</name>
<evidence type="ECO:0000313" key="3">
    <source>
        <dbReference type="EMBL" id="RFZ79608.1"/>
    </source>
</evidence>
<dbReference type="OrthoDB" id="9806013at2"/>
<dbReference type="AlphaFoldDB" id="A0A3E2NF10"/>
<dbReference type="SUPFAM" id="SSF63817">
    <property type="entry name" value="Sortase"/>
    <property type="match status" value="1"/>
</dbReference>
<accession>A0A3E2NF10</accession>
<keyword evidence="2" id="KW-1133">Transmembrane helix</keyword>
<reference evidence="3 4" key="1">
    <citation type="submission" date="2018-07" db="EMBL/GenBank/DDBJ databases">
        <title>New species, Clostridium PI-S10-A1B.</title>
        <authorList>
            <person name="Krishna G."/>
            <person name="Summeta K."/>
            <person name="Shikha S."/>
            <person name="Prabhu P.B."/>
            <person name="Suresh K."/>
        </authorList>
    </citation>
    <scope>NUCLEOTIDE SEQUENCE [LARGE SCALE GENOMIC DNA]</scope>
    <source>
        <strain evidence="3 4">PI-S10-A1B</strain>
    </source>
</reference>
<evidence type="ECO:0000313" key="4">
    <source>
        <dbReference type="Proteomes" id="UP000260680"/>
    </source>
</evidence>
<feature type="active site" description="Acyl-thioester intermediate" evidence="1">
    <location>
        <position position="253"/>
    </location>
</feature>
<dbReference type="CDD" id="cd05826">
    <property type="entry name" value="Sortase_B"/>
    <property type="match status" value="1"/>
</dbReference>
<comment type="caution">
    <text evidence="3">The sequence shown here is derived from an EMBL/GenBank/DDBJ whole genome shotgun (WGS) entry which is preliminary data.</text>
</comment>
<keyword evidence="2" id="KW-0472">Membrane</keyword>
<organism evidence="3 4">
    <name type="scientific">Lacrimispora amygdalina</name>
    <dbReference type="NCBI Taxonomy" id="253257"/>
    <lineage>
        <taxon>Bacteria</taxon>
        <taxon>Bacillati</taxon>
        <taxon>Bacillota</taxon>
        <taxon>Clostridia</taxon>
        <taxon>Lachnospirales</taxon>
        <taxon>Lachnospiraceae</taxon>
        <taxon>Lacrimispora</taxon>
    </lineage>
</organism>
<evidence type="ECO:0000256" key="1">
    <source>
        <dbReference type="PIRSR" id="PIRSR605754-1"/>
    </source>
</evidence>
<protein>
    <submittedName>
        <fullName evidence="3">Class B sortase</fullName>
    </submittedName>
</protein>
<gene>
    <name evidence="3" type="ORF">DS742_07485</name>
</gene>
<proteinExistence type="predicted"/>
<dbReference type="EMBL" id="QOHO01000021">
    <property type="protein sequence ID" value="RFZ79608.1"/>
    <property type="molecule type" value="Genomic_DNA"/>
</dbReference>
<dbReference type="InterPro" id="IPR023365">
    <property type="entry name" value="Sortase_dom-sf"/>
</dbReference>
<dbReference type="InterPro" id="IPR009835">
    <property type="entry name" value="SrtB"/>
</dbReference>
<dbReference type="Gene3D" id="2.40.260.10">
    <property type="entry name" value="Sortase"/>
    <property type="match status" value="1"/>
</dbReference>
<evidence type="ECO:0000256" key="2">
    <source>
        <dbReference type="SAM" id="Phobius"/>
    </source>
</evidence>